<dbReference type="Gene3D" id="3.40.50.300">
    <property type="entry name" value="P-loop containing nucleotide triphosphate hydrolases"/>
    <property type="match status" value="1"/>
</dbReference>
<comment type="caution">
    <text evidence="2">The sequence shown here is derived from an EMBL/GenBank/DDBJ whole genome shotgun (WGS) entry which is preliminary data.</text>
</comment>
<evidence type="ECO:0000256" key="1">
    <source>
        <dbReference type="SAM" id="Coils"/>
    </source>
</evidence>
<reference evidence="2 3" key="1">
    <citation type="submission" date="2016-10" db="EMBL/GenBank/DDBJ databases">
        <title>Evaluation of Human, Veterinary and Environmental Mycobacterium chelonae Isolates by Core Genome Phylogenomic Analysis, Targeted Gene Comparison, and Anti-microbial Susceptibility Patterns: A Tale of Mistaken Identities.</title>
        <authorList>
            <person name="Fogelson S.B."/>
            <person name="Camus A.C."/>
            <person name="Lorenz W."/>
            <person name="Vasireddy R."/>
            <person name="Vasireddy S."/>
            <person name="Smith T."/>
            <person name="Brown-Elliott B.A."/>
            <person name="Wallace R.J.Jr."/>
            <person name="Hasan N.A."/>
            <person name="Reischl U."/>
            <person name="Sanchez S."/>
        </authorList>
    </citation>
    <scope>NUCLEOTIDE SEQUENCE [LARGE SCALE GENOMIC DNA]</scope>
    <source>
        <strain evidence="2 3">15515</strain>
    </source>
</reference>
<sequence>MFNADSKVSAQRELRAAKRRYRELDDFWLRLGEELDGLRSQADEDAHAEAEVGVRLDEATRSAVTPFLGERNELQAQQQNLLVRINEIGNGLRLRKGLEAKAVDVDRAEKNLGLLRQQRRDRQQRPDRESILHRLSERFRDILYEIEYPKIKEDGILPPHLDKNLVPYVRNEHFREASSGGQVLISLAWALAIFEVAYEGNDAHPGFLMIDTPQKNLGGAADDTEFADIRLVERFYRHIDSWLSAAGAGAQLIFVDNTPPDLAVKHIVIRYTRDPAVPPFGLIDNETGVGDDLVSAAEEADGDDFDVQPASEI</sequence>
<dbReference type="EMBL" id="MLIQ01000011">
    <property type="protein sequence ID" value="OHU59731.1"/>
    <property type="molecule type" value="Genomic_DNA"/>
</dbReference>
<accession>A0A1S1LNE0</accession>
<organism evidence="2 3">
    <name type="scientific">Mycobacteroides chelonae</name>
    <name type="common">Mycobacterium chelonae</name>
    <dbReference type="NCBI Taxonomy" id="1774"/>
    <lineage>
        <taxon>Bacteria</taxon>
        <taxon>Bacillati</taxon>
        <taxon>Actinomycetota</taxon>
        <taxon>Actinomycetes</taxon>
        <taxon>Mycobacteriales</taxon>
        <taxon>Mycobacteriaceae</taxon>
        <taxon>Mycobacteroides</taxon>
    </lineage>
</organism>
<protein>
    <submittedName>
        <fullName evidence="2">Uncharacterized protein</fullName>
    </submittedName>
</protein>
<gene>
    <name evidence="2" type="ORF">BKG82_04040</name>
</gene>
<dbReference type="AlphaFoldDB" id="A0A1S1LNE0"/>
<dbReference type="Proteomes" id="UP000180043">
    <property type="component" value="Unassembled WGS sequence"/>
</dbReference>
<feature type="coiled-coil region" evidence="1">
    <location>
        <begin position="98"/>
        <end position="125"/>
    </location>
</feature>
<evidence type="ECO:0000313" key="2">
    <source>
        <dbReference type="EMBL" id="OHU59731.1"/>
    </source>
</evidence>
<evidence type="ECO:0000313" key="3">
    <source>
        <dbReference type="Proteomes" id="UP000180043"/>
    </source>
</evidence>
<name>A0A1S1LNE0_MYCCH</name>
<keyword evidence="1" id="KW-0175">Coiled coil</keyword>
<dbReference type="InterPro" id="IPR027417">
    <property type="entry name" value="P-loop_NTPase"/>
</dbReference>
<proteinExistence type="predicted"/>